<dbReference type="InterPro" id="IPR036156">
    <property type="entry name" value="Beta-gal/glucu_dom_sf"/>
</dbReference>
<evidence type="ECO:0000256" key="1">
    <source>
        <dbReference type="ARBA" id="ARBA00007401"/>
    </source>
</evidence>
<dbReference type="InterPro" id="IPR017853">
    <property type="entry name" value="GH"/>
</dbReference>
<comment type="similarity">
    <text evidence="1">Belongs to the glycosyl hydrolase 2 family.</text>
</comment>
<name>A0A9D1MDJ3_9FIRM</name>
<dbReference type="EMBL" id="DVMZ01000007">
    <property type="protein sequence ID" value="HIU58513.1"/>
    <property type="molecule type" value="Genomic_DNA"/>
</dbReference>
<dbReference type="Gene3D" id="3.20.20.80">
    <property type="entry name" value="Glycosidases"/>
    <property type="match status" value="1"/>
</dbReference>
<keyword evidence="5" id="KW-0378">Hydrolase</keyword>
<evidence type="ECO:0000259" key="3">
    <source>
        <dbReference type="Pfam" id="PF02836"/>
    </source>
</evidence>
<dbReference type="Pfam" id="PF02836">
    <property type="entry name" value="Glyco_hydro_2_C"/>
    <property type="match status" value="1"/>
</dbReference>
<dbReference type="InterPro" id="IPR006103">
    <property type="entry name" value="Glyco_hydro_2_cat"/>
</dbReference>
<feature type="domain" description="Glycoside hydrolase family 2 immunoglobulin-like beta-sandwich" evidence="2">
    <location>
        <begin position="187"/>
        <end position="286"/>
    </location>
</feature>
<dbReference type="InterPro" id="IPR051913">
    <property type="entry name" value="GH2_Domain-Containing"/>
</dbReference>
<proteinExistence type="inferred from homology"/>
<dbReference type="InterPro" id="IPR008979">
    <property type="entry name" value="Galactose-bd-like_sf"/>
</dbReference>
<gene>
    <name evidence="5" type="ORF">IAC57_00280</name>
</gene>
<dbReference type="PANTHER" id="PTHR42732:SF3">
    <property type="entry name" value="HYDROLASE"/>
    <property type="match status" value="1"/>
</dbReference>
<dbReference type="SUPFAM" id="SSF49303">
    <property type="entry name" value="beta-Galactosidase/glucuronidase domain"/>
    <property type="match status" value="1"/>
</dbReference>
<dbReference type="GO" id="GO:0005975">
    <property type="term" value="P:carbohydrate metabolic process"/>
    <property type="evidence" value="ECO:0007669"/>
    <property type="project" value="InterPro"/>
</dbReference>
<feature type="domain" description="Glycoside hydrolase family 2 catalytic" evidence="3">
    <location>
        <begin position="298"/>
        <end position="461"/>
    </location>
</feature>
<evidence type="ECO:0000313" key="6">
    <source>
        <dbReference type="Proteomes" id="UP000824081"/>
    </source>
</evidence>
<dbReference type="GO" id="GO:0004553">
    <property type="term" value="F:hydrolase activity, hydrolyzing O-glycosyl compounds"/>
    <property type="evidence" value="ECO:0007669"/>
    <property type="project" value="InterPro"/>
</dbReference>
<sequence length="593" mass="67604">MKHAKCYREGYPRPQFVREEYTDLCGEWGFAFDDEDAGEGARWFERFPEGKKILVPFSYQTEASGIGDTGVHEAVWYARRAEYDDRALKKKRLLLHFEGCDYFTKVWVNGEFVGSHRGGYCRFSFDITEQVKRKKGEAFIVVRAEDTLEAVQPRGKQSDTGLSFGCMYTDTTGIWKKVWTEIVSENYLESVKITPSFRDYYVEFEAALHKAEPGCSLDIRVTFGDGLISETTVQFTRRIANVKADLHCDADFFRVYYWTPEHPNIYDVEFVLRRGTEVLDRVGSYFALAEYRAEGNCLLLNCNPVYMKMVLVQGYYRDSGMTAPDEQAYIKDILLAKELGFNGIRMHQKIEDERFYYYADILGMMVWCEMPSPFECKSETADKLLTEWTEAVRQNYNHPAIVAWVPINESWGVPRIVCDGMQQALSLALVYATKAYDGRRPVISNDGWEHTESDIVTLHNYDQDPEGLYRFYGDLPRALRGENVVDYMQTRLPFAKGFAYRGQPVIVSEFAGIGYRSGAAEGWGYGGAVKSAEEFVSRLKGMVSALRRIDGICGFCVTQLTDVETEINGLTDIDRNPKAPVALLRDAIAGGKD</sequence>
<evidence type="ECO:0000313" key="5">
    <source>
        <dbReference type="EMBL" id="HIU58513.1"/>
    </source>
</evidence>
<comment type="caution">
    <text evidence="5">The sequence shown here is derived from an EMBL/GenBank/DDBJ whole genome shotgun (WGS) entry which is preliminary data.</text>
</comment>
<protein>
    <submittedName>
        <fullName evidence="5">Glycoside hydrolase family 2</fullName>
    </submittedName>
</protein>
<reference evidence="5" key="2">
    <citation type="journal article" date="2021" name="PeerJ">
        <title>Extensive microbial diversity within the chicken gut microbiome revealed by metagenomics and culture.</title>
        <authorList>
            <person name="Gilroy R."/>
            <person name="Ravi A."/>
            <person name="Getino M."/>
            <person name="Pursley I."/>
            <person name="Horton D.L."/>
            <person name="Alikhan N.F."/>
            <person name="Baker D."/>
            <person name="Gharbi K."/>
            <person name="Hall N."/>
            <person name="Watson M."/>
            <person name="Adriaenssens E.M."/>
            <person name="Foster-Nyarko E."/>
            <person name="Jarju S."/>
            <person name="Secka A."/>
            <person name="Antonio M."/>
            <person name="Oren A."/>
            <person name="Chaudhuri R.R."/>
            <person name="La Ragione R."/>
            <person name="Hildebrand F."/>
            <person name="Pallen M.J."/>
        </authorList>
    </citation>
    <scope>NUCLEOTIDE SEQUENCE</scope>
    <source>
        <strain evidence="5">11687</strain>
    </source>
</reference>
<feature type="domain" description="Glycosyl hydrolases family 2 sugar binding" evidence="4">
    <location>
        <begin position="23"/>
        <end position="142"/>
    </location>
</feature>
<dbReference type="AlphaFoldDB" id="A0A9D1MDJ3"/>
<dbReference type="InterPro" id="IPR006102">
    <property type="entry name" value="Ig-like_GH2"/>
</dbReference>
<reference evidence="5" key="1">
    <citation type="submission" date="2020-10" db="EMBL/GenBank/DDBJ databases">
        <authorList>
            <person name="Gilroy R."/>
        </authorList>
    </citation>
    <scope>NUCLEOTIDE SEQUENCE</scope>
    <source>
        <strain evidence="5">11687</strain>
    </source>
</reference>
<dbReference type="InterPro" id="IPR006104">
    <property type="entry name" value="Glyco_hydro_2_N"/>
</dbReference>
<evidence type="ECO:0000259" key="4">
    <source>
        <dbReference type="Pfam" id="PF02837"/>
    </source>
</evidence>
<dbReference type="Pfam" id="PF00703">
    <property type="entry name" value="Glyco_hydro_2"/>
    <property type="match status" value="1"/>
</dbReference>
<dbReference type="Gene3D" id="2.60.120.260">
    <property type="entry name" value="Galactose-binding domain-like"/>
    <property type="match status" value="1"/>
</dbReference>
<dbReference type="Proteomes" id="UP000824081">
    <property type="component" value="Unassembled WGS sequence"/>
</dbReference>
<dbReference type="PANTHER" id="PTHR42732">
    <property type="entry name" value="BETA-GALACTOSIDASE"/>
    <property type="match status" value="1"/>
</dbReference>
<dbReference type="SUPFAM" id="SSF49785">
    <property type="entry name" value="Galactose-binding domain-like"/>
    <property type="match status" value="1"/>
</dbReference>
<evidence type="ECO:0000259" key="2">
    <source>
        <dbReference type="Pfam" id="PF00703"/>
    </source>
</evidence>
<accession>A0A9D1MDJ3</accession>
<dbReference type="SUPFAM" id="SSF51445">
    <property type="entry name" value="(Trans)glycosidases"/>
    <property type="match status" value="1"/>
</dbReference>
<dbReference type="Pfam" id="PF02837">
    <property type="entry name" value="Glyco_hydro_2_N"/>
    <property type="match status" value="1"/>
</dbReference>
<organism evidence="5 6">
    <name type="scientific">Candidatus Scatosoma pullistercoris</name>
    <dbReference type="NCBI Taxonomy" id="2840934"/>
    <lineage>
        <taxon>Bacteria</taxon>
        <taxon>Bacillati</taxon>
        <taxon>Bacillota</taxon>
        <taxon>Clostridia</taxon>
        <taxon>Candidatus Scatosoma</taxon>
    </lineage>
</organism>